<gene>
    <name evidence="3" type="ORF">CALCODRAFT_479920</name>
</gene>
<protein>
    <recommendedName>
        <fullName evidence="2">DUF6532 domain-containing protein</fullName>
    </recommendedName>
</protein>
<reference evidence="3 4" key="1">
    <citation type="journal article" date="2016" name="Mol. Biol. Evol.">
        <title>Comparative Genomics of Early-Diverging Mushroom-Forming Fungi Provides Insights into the Origins of Lignocellulose Decay Capabilities.</title>
        <authorList>
            <person name="Nagy L.G."/>
            <person name="Riley R."/>
            <person name="Tritt A."/>
            <person name="Adam C."/>
            <person name="Daum C."/>
            <person name="Floudas D."/>
            <person name="Sun H."/>
            <person name="Yadav J.S."/>
            <person name="Pangilinan J."/>
            <person name="Larsson K.H."/>
            <person name="Matsuura K."/>
            <person name="Barry K."/>
            <person name="Labutti K."/>
            <person name="Kuo R."/>
            <person name="Ohm R.A."/>
            <person name="Bhattacharya S.S."/>
            <person name="Shirouzu T."/>
            <person name="Yoshinaga Y."/>
            <person name="Martin F.M."/>
            <person name="Grigoriev I.V."/>
            <person name="Hibbett D.S."/>
        </authorList>
    </citation>
    <scope>NUCLEOTIDE SEQUENCE [LARGE SCALE GENOMIC DNA]</scope>
    <source>
        <strain evidence="3 4">HHB12733</strain>
    </source>
</reference>
<feature type="domain" description="DUF6532" evidence="2">
    <location>
        <begin position="194"/>
        <end position="403"/>
    </location>
</feature>
<proteinExistence type="predicted"/>
<dbReference type="InParanoid" id="A0A165J631"/>
<feature type="region of interest" description="Disordered" evidence="1">
    <location>
        <begin position="1"/>
        <end position="27"/>
    </location>
</feature>
<dbReference type="OrthoDB" id="10634551at2759"/>
<dbReference type="AlphaFoldDB" id="A0A165J631"/>
<sequence length="444" mass="49791">MGINRDENISTNAAGTRMEEDTFRETDLKTQSDMELEGSVVMSGRVPGEIAVDNTVKMTMDRKGKEIPRSGKGKERARSASGVPSEVTAFPFRHLSMHRRTASRTSLMNGLSAKGGEKGAVQSRLSDMEGALSLDAMMEHKRKRDETTMKPKTCDIHGLEHLVQPVLLPYYEFGAYIPAVQEGLKLCCDHVMNSMLVTNAFPDVYAIDEMVEEAVTFANAHSKAKHGNRCIMLDLDAYPGEELLLRRHVMDVQKRALEQAERVLPEVWATLFDLMDVKYEGEDLQAKALEQRLFKEGLDLALSNASFIYRDFNPLKGTQQLSRPFQSKLVIEVMAGLAYQPGGVASKFEEVYTRPPLPLIALSCWAIDQVLSCSYTGKYVEKEVKQDMDESNSIYEGFLLALDNVDEQDPWSFEKMLNSIGTECLWSPLRTATQESYDQIEEAA</sequence>
<keyword evidence="4" id="KW-1185">Reference proteome</keyword>
<evidence type="ECO:0000313" key="3">
    <source>
        <dbReference type="EMBL" id="KZT61421.1"/>
    </source>
</evidence>
<name>A0A165J631_9BASI</name>
<feature type="compositionally biased region" description="Basic and acidic residues" evidence="1">
    <location>
        <begin position="63"/>
        <end position="78"/>
    </location>
</feature>
<evidence type="ECO:0000313" key="4">
    <source>
        <dbReference type="Proteomes" id="UP000076842"/>
    </source>
</evidence>
<dbReference type="InterPro" id="IPR045341">
    <property type="entry name" value="DUF6532"/>
</dbReference>
<accession>A0A165J631</accession>
<dbReference type="EMBL" id="KV423923">
    <property type="protein sequence ID" value="KZT61421.1"/>
    <property type="molecule type" value="Genomic_DNA"/>
</dbReference>
<dbReference type="Pfam" id="PF20149">
    <property type="entry name" value="DUF6532"/>
    <property type="match status" value="1"/>
</dbReference>
<feature type="region of interest" description="Disordered" evidence="1">
    <location>
        <begin position="63"/>
        <end position="84"/>
    </location>
</feature>
<evidence type="ECO:0000259" key="2">
    <source>
        <dbReference type="Pfam" id="PF20149"/>
    </source>
</evidence>
<dbReference type="Proteomes" id="UP000076842">
    <property type="component" value="Unassembled WGS sequence"/>
</dbReference>
<evidence type="ECO:0000256" key="1">
    <source>
        <dbReference type="SAM" id="MobiDB-lite"/>
    </source>
</evidence>
<organism evidence="3 4">
    <name type="scientific">Calocera cornea HHB12733</name>
    <dbReference type="NCBI Taxonomy" id="1353952"/>
    <lineage>
        <taxon>Eukaryota</taxon>
        <taxon>Fungi</taxon>
        <taxon>Dikarya</taxon>
        <taxon>Basidiomycota</taxon>
        <taxon>Agaricomycotina</taxon>
        <taxon>Dacrymycetes</taxon>
        <taxon>Dacrymycetales</taxon>
        <taxon>Dacrymycetaceae</taxon>
        <taxon>Calocera</taxon>
    </lineage>
</organism>
<feature type="compositionally biased region" description="Basic and acidic residues" evidence="1">
    <location>
        <begin position="17"/>
        <end position="27"/>
    </location>
</feature>